<feature type="domain" description="Flavodoxin-like" evidence="8">
    <location>
        <begin position="4"/>
        <end position="144"/>
    </location>
</feature>
<comment type="similarity">
    <text evidence="3">Belongs to the flavodoxin family.</text>
</comment>
<evidence type="ECO:0000256" key="1">
    <source>
        <dbReference type="ARBA" id="ARBA00001917"/>
    </source>
</evidence>
<proteinExistence type="inferred from homology"/>
<dbReference type="InterPro" id="IPR050619">
    <property type="entry name" value="Flavodoxin"/>
</dbReference>
<evidence type="ECO:0000259" key="8">
    <source>
        <dbReference type="PROSITE" id="PS50902"/>
    </source>
</evidence>
<evidence type="ECO:0000256" key="3">
    <source>
        <dbReference type="ARBA" id="ARBA00005267"/>
    </source>
</evidence>
<keyword evidence="5" id="KW-0285">Flavoprotein</keyword>
<organism evidence="9 10">
    <name type="scientific">Lentibacillus salicampi</name>
    <dbReference type="NCBI Taxonomy" id="175306"/>
    <lineage>
        <taxon>Bacteria</taxon>
        <taxon>Bacillati</taxon>
        <taxon>Bacillota</taxon>
        <taxon>Bacilli</taxon>
        <taxon>Bacillales</taxon>
        <taxon>Bacillaceae</taxon>
        <taxon>Lentibacillus</taxon>
    </lineage>
</organism>
<dbReference type="AlphaFoldDB" id="A0A4Y9AE90"/>
<keyword evidence="4" id="KW-0813">Transport</keyword>
<protein>
    <submittedName>
        <fullName evidence="9">Flavodoxin</fullName>
    </submittedName>
</protein>
<dbReference type="InterPro" id="IPR029039">
    <property type="entry name" value="Flavoprotein-like_sf"/>
</dbReference>
<evidence type="ECO:0000313" key="10">
    <source>
        <dbReference type="Proteomes" id="UP000298484"/>
    </source>
</evidence>
<dbReference type="PROSITE" id="PS50902">
    <property type="entry name" value="FLAVODOXIN_LIKE"/>
    <property type="match status" value="1"/>
</dbReference>
<comment type="caution">
    <text evidence="9">The sequence shown here is derived from an EMBL/GenBank/DDBJ whole genome shotgun (WGS) entry which is preliminary data.</text>
</comment>
<keyword evidence="6" id="KW-0288">FMN</keyword>
<reference evidence="9 10" key="1">
    <citation type="submission" date="2019-03" db="EMBL/GenBank/DDBJ databases">
        <title>Genome sequence of Lentibacillus salicampi ATCC BAA-719.</title>
        <authorList>
            <person name="Maclea K.S."/>
            <person name="Simoes Junior M."/>
        </authorList>
    </citation>
    <scope>NUCLEOTIDE SEQUENCE [LARGE SCALE GENOMIC DNA]</scope>
    <source>
        <strain evidence="9 10">ATCC BAA-719</strain>
    </source>
</reference>
<evidence type="ECO:0000313" key="9">
    <source>
        <dbReference type="EMBL" id="TFJ94209.1"/>
    </source>
</evidence>
<keyword evidence="7" id="KW-0249">Electron transport</keyword>
<dbReference type="RefSeq" id="WP_135108524.1">
    <property type="nucleotide sequence ID" value="NZ_SRHY01000002.1"/>
</dbReference>
<evidence type="ECO:0000256" key="5">
    <source>
        <dbReference type="ARBA" id="ARBA00022630"/>
    </source>
</evidence>
<dbReference type="SUPFAM" id="SSF52218">
    <property type="entry name" value="Flavoproteins"/>
    <property type="match status" value="1"/>
</dbReference>
<comment type="cofactor">
    <cofactor evidence="1">
        <name>FMN</name>
        <dbReference type="ChEBI" id="CHEBI:58210"/>
    </cofactor>
</comment>
<evidence type="ECO:0000256" key="6">
    <source>
        <dbReference type="ARBA" id="ARBA00022643"/>
    </source>
</evidence>
<dbReference type="PANTHER" id="PTHR42809:SF1">
    <property type="entry name" value="FLAVODOXIN 1"/>
    <property type="match status" value="1"/>
</dbReference>
<dbReference type="OrthoDB" id="9790745at2"/>
<dbReference type="InterPro" id="IPR008254">
    <property type="entry name" value="Flavodoxin/NO_synth"/>
</dbReference>
<accession>A0A4Y9AE90</accession>
<gene>
    <name evidence="9" type="ORF">E4U82_02840</name>
</gene>
<dbReference type="GO" id="GO:0016651">
    <property type="term" value="F:oxidoreductase activity, acting on NAD(P)H"/>
    <property type="evidence" value="ECO:0007669"/>
    <property type="project" value="UniProtKB-ARBA"/>
</dbReference>
<dbReference type="PANTHER" id="PTHR42809">
    <property type="entry name" value="FLAVODOXIN 2"/>
    <property type="match status" value="1"/>
</dbReference>
<sequence length="149" mass="16853">MAKVLVLYASLTGSTEIMAEEMTEHLKKNGHEVSHNSFDLDPIEVNRLEEFDSILFGSYSWDDDIPFEVEDFYFDLDEVDLTGKTVGVFGSCDAYYDIYGPAIDTLATKAKERGATVYEEKFKFELEPDDKDIEHGEAFADAVLNLKVD</sequence>
<dbReference type="EMBL" id="SRHY01000002">
    <property type="protein sequence ID" value="TFJ94209.1"/>
    <property type="molecule type" value="Genomic_DNA"/>
</dbReference>
<keyword evidence="10" id="KW-1185">Reference proteome</keyword>
<dbReference type="Proteomes" id="UP000298484">
    <property type="component" value="Unassembled WGS sequence"/>
</dbReference>
<dbReference type="Pfam" id="PF00258">
    <property type="entry name" value="Flavodoxin_1"/>
    <property type="match status" value="1"/>
</dbReference>
<name>A0A4Y9AE90_9BACI</name>
<evidence type="ECO:0000256" key="4">
    <source>
        <dbReference type="ARBA" id="ARBA00022448"/>
    </source>
</evidence>
<evidence type="ECO:0000256" key="7">
    <source>
        <dbReference type="ARBA" id="ARBA00022982"/>
    </source>
</evidence>
<evidence type="ECO:0000256" key="2">
    <source>
        <dbReference type="ARBA" id="ARBA00003297"/>
    </source>
</evidence>
<dbReference type="Gene3D" id="3.40.50.360">
    <property type="match status" value="1"/>
</dbReference>
<dbReference type="GO" id="GO:0010181">
    <property type="term" value="F:FMN binding"/>
    <property type="evidence" value="ECO:0007669"/>
    <property type="project" value="InterPro"/>
</dbReference>
<comment type="function">
    <text evidence="2">Low-potential electron donor to a number of redox enzymes.</text>
</comment>